<evidence type="ECO:0000256" key="8">
    <source>
        <dbReference type="ARBA" id="ARBA00048366"/>
    </source>
</evidence>
<evidence type="ECO:0000256" key="7">
    <source>
        <dbReference type="ARBA" id="ARBA00022840"/>
    </source>
</evidence>
<dbReference type="GO" id="GO:0006450">
    <property type="term" value="P:regulation of translational fidelity"/>
    <property type="evidence" value="ECO:0007669"/>
    <property type="project" value="TreeGrafter"/>
</dbReference>
<dbReference type="Gene3D" id="3.90.870.10">
    <property type="entry name" value="DHBP synthase"/>
    <property type="match status" value="1"/>
</dbReference>
<keyword evidence="6 9" id="KW-0547">Nucleotide-binding</keyword>
<evidence type="ECO:0000259" key="10">
    <source>
        <dbReference type="PROSITE" id="PS51163"/>
    </source>
</evidence>
<dbReference type="RefSeq" id="WP_070117184.1">
    <property type="nucleotide sequence ID" value="NZ_MASR01000001.1"/>
</dbReference>
<dbReference type="EC" id="2.7.7.87" evidence="9"/>
<dbReference type="Pfam" id="PF01300">
    <property type="entry name" value="Sua5_yciO_yrdC"/>
    <property type="match status" value="1"/>
</dbReference>
<evidence type="ECO:0000256" key="9">
    <source>
        <dbReference type="HAMAP-Rule" id="MF_01852"/>
    </source>
</evidence>
<dbReference type="PANTHER" id="PTHR17490:SF18">
    <property type="entry name" value="THREONYLCARBAMOYL-AMP SYNTHASE"/>
    <property type="match status" value="1"/>
</dbReference>
<dbReference type="GO" id="GO:0061710">
    <property type="term" value="F:L-threonylcarbamoyladenylate synthase"/>
    <property type="evidence" value="ECO:0007669"/>
    <property type="project" value="UniProtKB-EC"/>
</dbReference>
<dbReference type="HAMAP" id="MF_01852">
    <property type="entry name" value="TsaC"/>
    <property type="match status" value="1"/>
</dbReference>
<gene>
    <name evidence="9" type="primary">tsaC</name>
    <name evidence="11" type="ORF">PHACT_09220</name>
</gene>
<dbReference type="GO" id="GO:0005737">
    <property type="term" value="C:cytoplasm"/>
    <property type="evidence" value="ECO:0007669"/>
    <property type="project" value="UniProtKB-SubCell"/>
</dbReference>
<keyword evidence="7 9" id="KW-0067">ATP-binding</keyword>
<organism evidence="11 12">
    <name type="scientific">Pseudohongiella acticola</name>
    <dbReference type="NCBI Taxonomy" id="1524254"/>
    <lineage>
        <taxon>Bacteria</taxon>
        <taxon>Pseudomonadati</taxon>
        <taxon>Pseudomonadota</taxon>
        <taxon>Gammaproteobacteria</taxon>
        <taxon>Pseudomonadales</taxon>
        <taxon>Pseudohongiellaceae</taxon>
        <taxon>Pseudohongiella</taxon>
    </lineage>
</organism>
<dbReference type="GO" id="GO:0000049">
    <property type="term" value="F:tRNA binding"/>
    <property type="evidence" value="ECO:0007669"/>
    <property type="project" value="TreeGrafter"/>
</dbReference>
<name>A0A1E8CLX4_9GAMM</name>
<accession>A0A1E8CLX4</accession>
<evidence type="ECO:0000256" key="4">
    <source>
        <dbReference type="ARBA" id="ARBA00022694"/>
    </source>
</evidence>
<keyword evidence="12" id="KW-1185">Reference proteome</keyword>
<comment type="similarity">
    <text evidence="9">Belongs to the SUA5 family. TsaC subfamily.</text>
</comment>
<evidence type="ECO:0000256" key="5">
    <source>
        <dbReference type="ARBA" id="ARBA00022695"/>
    </source>
</evidence>
<keyword evidence="5 9" id="KW-0548">Nucleotidyltransferase</keyword>
<evidence type="ECO:0000313" key="12">
    <source>
        <dbReference type="Proteomes" id="UP000175669"/>
    </source>
</evidence>
<feature type="domain" description="YrdC-like" evidence="10">
    <location>
        <begin position="4"/>
        <end position="192"/>
    </location>
</feature>
<dbReference type="SUPFAM" id="SSF55821">
    <property type="entry name" value="YrdC/RibB"/>
    <property type="match status" value="1"/>
</dbReference>
<evidence type="ECO:0000256" key="6">
    <source>
        <dbReference type="ARBA" id="ARBA00022741"/>
    </source>
</evidence>
<dbReference type="PROSITE" id="PS51163">
    <property type="entry name" value="YRDC"/>
    <property type="match status" value="1"/>
</dbReference>
<evidence type="ECO:0000256" key="1">
    <source>
        <dbReference type="ARBA" id="ARBA00004496"/>
    </source>
</evidence>
<dbReference type="InterPro" id="IPR023535">
    <property type="entry name" value="TC-AMP_synthase"/>
</dbReference>
<keyword evidence="4 9" id="KW-0819">tRNA processing</keyword>
<dbReference type="InterPro" id="IPR017945">
    <property type="entry name" value="DHBP_synth_RibB-like_a/b_dom"/>
</dbReference>
<dbReference type="InterPro" id="IPR050156">
    <property type="entry name" value="TC-AMP_synthase_SUA5"/>
</dbReference>
<comment type="subcellular location">
    <subcellularLocation>
        <location evidence="1 9">Cytoplasm</location>
    </subcellularLocation>
</comment>
<reference evidence="12" key="1">
    <citation type="submission" date="2016-07" db="EMBL/GenBank/DDBJ databases">
        <authorList>
            <person name="Florea S."/>
            <person name="Webb J.S."/>
            <person name="Jaromczyk J."/>
            <person name="Schardl C.L."/>
        </authorList>
    </citation>
    <scope>NUCLEOTIDE SEQUENCE [LARGE SCALE GENOMIC DNA]</scope>
    <source>
        <strain evidence="12">KCTC 42131</strain>
    </source>
</reference>
<dbReference type="GO" id="GO:0005524">
    <property type="term" value="F:ATP binding"/>
    <property type="evidence" value="ECO:0007669"/>
    <property type="project" value="UniProtKB-UniRule"/>
</dbReference>
<protein>
    <recommendedName>
        <fullName evidence="9">Threonylcarbamoyl-AMP synthase</fullName>
        <shortName evidence="9">TC-AMP synthase</shortName>
        <ecNumber evidence="9">2.7.7.87</ecNumber>
    </recommendedName>
    <alternativeName>
        <fullName evidence="9">L-threonylcarbamoyladenylate synthase</fullName>
    </alternativeName>
    <alternativeName>
        <fullName evidence="9">t(6)A37 threonylcarbamoyladenosine biosynthesis protein TsaC</fullName>
    </alternativeName>
    <alternativeName>
        <fullName evidence="9">tRNA threonylcarbamoyladenosine biosynthesis protein TsaC</fullName>
    </alternativeName>
</protein>
<proteinExistence type="inferred from homology"/>
<dbReference type="GO" id="GO:0002949">
    <property type="term" value="P:tRNA threonylcarbamoyladenosine modification"/>
    <property type="evidence" value="ECO:0007669"/>
    <property type="project" value="UniProtKB-UniRule"/>
</dbReference>
<dbReference type="STRING" id="1524254.PHACT_09220"/>
<dbReference type="OrthoDB" id="9814580at2"/>
<keyword evidence="3 9" id="KW-0808">Transferase</keyword>
<dbReference type="EMBL" id="MASR01000001">
    <property type="protein sequence ID" value="OFE13295.1"/>
    <property type="molecule type" value="Genomic_DNA"/>
</dbReference>
<dbReference type="PANTHER" id="PTHR17490">
    <property type="entry name" value="SUA5"/>
    <property type="match status" value="1"/>
</dbReference>
<evidence type="ECO:0000256" key="3">
    <source>
        <dbReference type="ARBA" id="ARBA00022679"/>
    </source>
</evidence>
<comment type="caution">
    <text evidence="11">The sequence shown here is derived from an EMBL/GenBank/DDBJ whole genome shotgun (WGS) entry which is preliminary data.</text>
</comment>
<keyword evidence="2 9" id="KW-0963">Cytoplasm</keyword>
<evidence type="ECO:0000313" key="11">
    <source>
        <dbReference type="EMBL" id="OFE13295.1"/>
    </source>
</evidence>
<dbReference type="AlphaFoldDB" id="A0A1E8CLX4"/>
<comment type="function">
    <text evidence="9">Required for the formation of a threonylcarbamoyl group on adenosine at position 37 (t(6)A37) in tRNAs that read codons beginning with adenine. Catalyzes the conversion of L-threonine, HCO(3)(-)/CO(2) and ATP to give threonylcarbamoyl-AMP (TC-AMP) as the acyladenylate intermediate, with the release of diphosphate.</text>
</comment>
<dbReference type="GO" id="GO:0003725">
    <property type="term" value="F:double-stranded RNA binding"/>
    <property type="evidence" value="ECO:0007669"/>
    <property type="project" value="InterPro"/>
</dbReference>
<dbReference type="Proteomes" id="UP000175669">
    <property type="component" value="Unassembled WGS sequence"/>
</dbReference>
<dbReference type="InterPro" id="IPR006070">
    <property type="entry name" value="Sua5-like_dom"/>
</dbReference>
<sequence>MASDLHIKKAVRVVEAGGVIAYPTEAVWGLGCDPDNREACLTLLQIKQRPVEKGMILVAASVAQFAALLAPLPVAQQKQLQQAWANQAKTGPVTFLVPDLEDQVPWWVKGSHESVALRVSLHSQVQQLCQALAAPLVSTSANITGTSPATDRLRVEKTLGSQLDFILPGSLGGATKPSQIIDINTGRVIRAG</sequence>
<evidence type="ECO:0000256" key="2">
    <source>
        <dbReference type="ARBA" id="ARBA00022490"/>
    </source>
</evidence>
<comment type="catalytic activity">
    <reaction evidence="8 9">
        <text>L-threonine + hydrogencarbonate + ATP = L-threonylcarbamoyladenylate + diphosphate + H2O</text>
        <dbReference type="Rhea" id="RHEA:36407"/>
        <dbReference type="ChEBI" id="CHEBI:15377"/>
        <dbReference type="ChEBI" id="CHEBI:17544"/>
        <dbReference type="ChEBI" id="CHEBI:30616"/>
        <dbReference type="ChEBI" id="CHEBI:33019"/>
        <dbReference type="ChEBI" id="CHEBI:57926"/>
        <dbReference type="ChEBI" id="CHEBI:73682"/>
        <dbReference type="EC" id="2.7.7.87"/>
    </reaction>
</comment>